<proteinExistence type="predicted"/>
<dbReference type="EMBL" id="CP060636">
    <property type="protein sequence ID" value="QNM12776.1"/>
    <property type="molecule type" value="Genomic_DNA"/>
</dbReference>
<keyword evidence="2" id="KW-1185">Reference proteome</keyword>
<dbReference type="KEGG" id="ehn:H9Q80_02155"/>
<dbReference type="Proteomes" id="UP000515856">
    <property type="component" value="Chromosome"/>
</dbReference>
<sequence>MRVTDGVDVNQFSDDVQKIIKDQDYCLDDDFLRQITKPKRREDRVDMLTLKDKIEQFKRDCRSNEYYTKAILDCNERIEELDVKLNGLGCPNGSTEPKCENAGNPYKPNKIEPIMLQDQIKLERNEYIKKMNFVNGMLMKITNPTDRQMIVDLYIENKNHQYVADKYHYASRMALYKHVNKVLEKLFTSNKDKK</sequence>
<evidence type="ECO:0000313" key="2">
    <source>
        <dbReference type="Proteomes" id="UP000515856"/>
    </source>
</evidence>
<organism evidence="1 2">
    <name type="scientific">[Eubacterium] hominis</name>
    <dbReference type="NCBI Taxonomy" id="2764325"/>
    <lineage>
        <taxon>Bacteria</taxon>
        <taxon>Bacillati</taxon>
        <taxon>Bacillota</taxon>
        <taxon>Erysipelotrichia</taxon>
        <taxon>Erysipelotrichales</taxon>
        <taxon>Erysipelotrichaceae</taxon>
        <taxon>Amedibacillus</taxon>
    </lineage>
</organism>
<protein>
    <submittedName>
        <fullName evidence="1">Uncharacterized protein</fullName>
    </submittedName>
</protein>
<dbReference type="AlphaFoldDB" id="A0A7G9GPP4"/>
<gene>
    <name evidence="1" type="ORF">H9Q80_02155</name>
</gene>
<evidence type="ECO:0000313" key="1">
    <source>
        <dbReference type="EMBL" id="QNM12776.1"/>
    </source>
</evidence>
<name>A0A7G9GPP4_9FIRM</name>
<reference evidence="1 2" key="1">
    <citation type="submission" date="2020-08" db="EMBL/GenBank/DDBJ databases">
        <authorList>
            <person name="Liu C."/>
            <person name="Sun Q."/>
        </authorList>
    </citation>
    <scope>NUCLEOTIDE SEQUENCE [LARGE SCALE GENOMIC DNA]</scope>
    <source>
        <strain evidence="1 2">NSJ-61</strain>
    </source>
</reference>
<accession>A0A7G9GPP4</accession>
<dbReference type="RefSeq" id="WP_117455390.1">
    <property type="nucleotide sequence ID" value="NZ_CP060636.1"/>
</dbReference>